<protein>
    <recommendedName>
        <fullName evidence="9">RNA polymerase sigma factor</fullName>
    </recommendedName>
</protein>
<sequence>MSVGELEWCYQVNALLYRVQKQDKQALQSLYELTSGKLLGLIFRIVKDESEAEDVLQDVFIKVWLQANQYDGKGSAWAWLCVMVRNSSLDRLRKIQKHPHVSTDEDEELLNSLTEKFDAHNNIALNRCLYTLKNQVRKSILMSYLHGYSHSELAKTMSVPLGTMKAWIRRGLQELKLCLEA</sequence>
<evidence type="ECO:0000259" key="5">
    <source>
        <dbReference type="Pfam" id="PF04542"/>
    </source>
</evidence>
<evidence type="ECO:0000256" key="3">
    <source>
        <dbReference type="ARBA" id="ARBA00023082"/>
    </source>
</evidence>
<feature type="domain" description="RNA polymerase sigma factor 70 region 4 type 2" evidence="6">
    <location>
        <begin position="124"/>
        <end position="175"/>
    </location>
</feature>
<dbReference type="SUPFAM" id="SSF88946">
    <property type="entry name" value="Sigma2 domain of RNA polymerase sigma factors"/>
    <property type="match status" value="1"/>
</dbReference>
<dbReference type="Gene3D" id="1.10.10.10">
    <property type="entry name" value="Winged helix-like DNA-binding domain superfamily/Winged helix DNA-binding domain"/>
    <property type="match status" value="1"/>
</dbReference>
<gene>
    <name evidence="7" type="ORF">A8139_11930</name>
</gene>
<dbReference type="InterPro" id="IPR007627">
    <property type="entry name" value="RNA_pol_sigma70_r2"/>
</dbReference>
<dbReference type="InterPro" id="IPR014284">
    <property type="entry name" value="RNA_pol_sigma-70_dom"/>
</dbReference>
<dbReference type="InterPro" id="IPR013325">
    <property type="entry name" value="RNA_pol_sigma_r2"/>
</dbReference>
<dbReference type="GO" id="GO:0006352">
    <property type="term" value="P:DNA-templated transcription initiation"/>
    <property type="evidence" value="ECO:0007669"/>
    <property type="project" value="InterPro"/>
</dbReference>
<evidence type="ECO:0000256" key="1">
    <source>
        <dbReference type="ARBA" id="ARBA00010641"/>
    </source>
</evidence>
<proteinExistence type="inferred from homology"/>
<accession>A0A2Z4PXQ4</accession>
<dbReference type="Pfam" id="PF04542">
    <property type="entry name" value="Sigma70_r2"/>
    <property type="match status" value="1"/>
</dbReference>
<feature type="domain" description="RNA polymerase sigma-70 region 2" evidence="5">
    <location>
        <begin position="30"/>
        <end position="96"/>
    </location>
</feature>
<dbReference type="InterPro" id="IPR013249">
    <property type="entry name" value="RNA_pol_sigma70_r4_t2"/>
</dbReference>
<evidence type="ECO:0000256" key="2">
    <source>
        <dbReference type="ARBA" id="ARBA00023015"/>
    </source>
</evidence>
<dbReference type="InterPro" id="IPR013324">
    <property type="entry name" value="RNA_pol_sigma_r3/r4-like"/>
</dbReference>
<evidence type="ECO:0000259" key="6">
    <source>
        <dbReference type="Pfam" id="PF08281"/>
    </source>
</evidence>
<reference evidence="7 8" key="1">
    <citation type="submission" date="2016-06" db="EMBL/GenBank/DDBJ databases">
        <title>The sequenced genome of the ice-adhering bacterium Marinomonas primoryensis, from Antarctica.</title>
        <authorList>
            <person name="Graham L."/>
            <person name="Vance T.D.R."/>
            <person name="Davies P.L."/>
        </authorList>
    </citation>
    <scope>NUCLEOTIDE SEQUENCE [LARGE SCALE GENOMIC DNA]</scope>
    <source>
        <strain evidence="7 8">AceL</strain>
    </source>
</reference>
<evidence type="ECO:0000313" key="8">
    <source>
        <dbReference type="Proteomes" id="UP000249898"/>
    </source>
</evidence>
<dbReference type="Pfam" id="PF08281">
    <property type="entry name" value="Sigma70_r4_2"/>
    <property type="match status" value="1"/>
</dbReference>
<dbReference type="SUPFAM" id="SSF88659">
    <property type="entry name" value="Sigma3 and sigma4 domains of RNA polymerase sigma factors"/>
    <property type="match status" value="1"/>
</dbReference>
<dbReference type="InterPro" id="IPR036388">
    <property type="entry name" value="WH-like_DNA-bd_sf"/>
</dbReference>
<evidence type="ECO:0008006" key="9">
    <source>
        <dbReference type="Google" id="ProtNLM"/>
    </source>
</evidence>
<dbReference type="GO" id="GO:0016987">
    <property type="term" value="F:sigma factor activity"/>
    <property type="evidence" value="ECO:0007669"/>
    <property type="project" value="UniProtKB-KW"/>
</dbReference>
<keyword evidence="4" id="KW-0804">Transcription</keyword>
<dbReference type="PANTHER" id="PTHR43133:SF62">
    <property type="entry name" value="RNA POLYMERASE SIGMA FACTOR SIGZ"/>
    <property type="match status" value="1"/>
</dbReference>
<dbReference type="NCBIfam" id="TIGR02937">
    <property type="entry name" value="sigma70-ECF"/>
    <property type="match status" value="1"/>
</dbReference>
<dbReference type="Gene3D" id="1.10.1740.10">
    <property type="match status" value="1"/>
</dbReference>
<dbReference type="GO" id="GO:0003677">
    <property type="term" value="F:DNA binding"/>
    <property type="evidence" value="ECO:0007669"/>
    <property type="project" value="InterPro"/>
</dbReference>
<evidence type="ECO:0000256" key="4">
    <source>
        <dbReference type="ARBA" id="ARBA00023163"/>
    </source>
</evidence>
<keyword evidence="2" id="KW-0805">Transcription regulation</keyword>
<dbReference type="PANTHER" id="PTHR43133">
    <property type="entry name" value="RNA POLYMERASE ECF-TYPE SIGMA FACTO"/>
    <property type="match status" value="1"/>
</dbReference>
<comment type="similarity">
    <text evidence="1">Belongs to the sigma-70 factor family. ECF subfamily.</text>
</comment>
<keyword evidence="3" id="KW-0731">Sigma factor</keyword>
<evidence type="ECO:0000313" key="7">
    <source>
        <dbReference type="EMBL" id="AWY02421.1"/>
    </source>
</evidence>
<dbReference type="EMBL" id="CP016181">
    <property type="protein sequence ID" value="AWY02421.1"/>
    <property type="molecule type" value="Genomic_DNA"/>
</dbReference>
<name>A0A2Z4PXQ4_9GAMM</name>
<dbReference type="AlphaFoldDB" id="A0A2Z4PXQ4"/>
<dbReference type="Proteomes" id="UP000249898">
    <property type="component" value="Chromosome"/>
</dbReference>
<dbReference type="InterPro" id="IPR039425">
    <property type="entry name" value="RNA_pol_sigma-70-like"/>
</dbReference>
<organism evidence="7 8">
    <name type="scientific">Marinomonas primoryensis</name>
    <dbReference type="NCBI Taxonomy" id="178399"/>
    <lineage>
        <taxon>Bacteria</taxon>
        <taxon>Pseudomonadati</taxon>
        <taxon>Pseudomonadota</taxon>
        <taxon>Gammaproteobacteria</taxon>
        <taxon>Oceanospirillales</taxon>
        <taxon>Oceanospirillaceae</taxon>
        <taxon>Marinomonas</taxon>
    </lineage>
</organism>
<dbReference type="RefSeq" id="WP_162690159.1">
    <property type="nucleotide sequence ID" value="NZ_CP016181.1"/>
</dbReference>